<protein>
    <submittedName>
        <fullName evidence="9">Carbohydrate ABC transporter membrane protein 1, CUT1 family</fullName>
    </submittedName>
</protein>
<dbReference type="Pfam" id="PF00528">
    <property type="entry name" value="BPD_transp_1"/>
    <property type="match status" value="1"/>
</dbReference>
<dbReference type="CDD" id="cd06261">
    <property type="entry name" value="TM_PBP2"/>
    <property type="match status" value="1"/>
</dbReference>
<dbReference type="RefSeq" id="WP_242946784.1">
    <property type="nucleotide sequence ID" value="NZ_FQVI01000022.1"/>
</dbReference>
<evidence type="ECO:0000313" key="10">
    <source>
        <dbReference type="Proteomes" id="UP000184245"/>
    </source>
</evidence>
<organism evidence="9 10">
    <name type="scientific">Lactonifactor longoviformis DSM 17459</name>
    <dbReference type="NCBI Taxonomy" id="1122155"/>
    <lineage>
        <taxon>Bacteria</taxon>
        <taxon>Bacillati</taxon>
        <taxon>Bacillota</taxon>
        <taxon>Clostridia</taxon>
        <taxon>Eubacteriales</taxon>
        <taxon>Clostridiaceae</taxon>
        <taxon>Lactonifactor</taxon>
    </lineage>
</organism>
<evidence type="ECO:0000256" key="1">
    <source>
        <dbReference type="ARBA" id="ARBA00004651"/>
    </source>
</evidence>
<accession>A0A1M5AVR4</accession>
<evidence type="ECO:0000256" key="2">
    <source>
        <dbReference type="ARBA" id="ARBA00022448"/>
    </source>
</evidence>
<dbReference type="STRING" id="1122155.SAMN02745158_03371"/>
<dbReference type="Gene3D" id="1.10.3720.10">
    <property type="entry name" value="MetI-like"/>
    <property type="match status" value="1"/>
</dbReference>
<reference evidence="9 10" key="1">
    <citation type="submission" date="2016-11" db="EMBL/GenBank/DDBJ databases">
        <authorList>
            <person name="Jaros S."/>
            <person name="Januszkiewicz K."/>
            <person name="Wedrychowicz H."/>
        </authorList>
    </citation>
    <scope>NUCLEOTIDE SEQUENCE [LARGE SCALE GENOMIC DNA]</scope>
    <source>
        <strain evidence="9 10">DSM 17459</strain>
    </source>
</reference>
<dbReference type="GO" id="GO:0005886">
    <property type="term" value="C:plasma membrane"/>
    <property type="evidence" value="ECO:0007669"/>
    <property type="project" value="UniProtKB-SubCell"/>
</dbReference>
<gene>
    <name evidence="9" type="ORF">SAMN02745158_03371</name>
</gene>
<feature type="domain" description="ABC transmembrane type-1" evidence="8">
    <location>
        <begin position="75"/>
        <end position="289"/>
    </location>
</feature>
<dbReference type="PANTHER" id="PTHR43005">
    <property type="entry name" value="BLR7065 PROTEIN"/>
    <property type="match status" value="1"/>
</dbReference>
<feature type="transmembrane region" description="Helical" evidence="7">
    <location>
        <begin position="209"/>
        <end position="227"/>
    </location>
</feature>
<dbReference type="AlphaFoldDB" id="A0A1M5AVR4"/>
<feature type="transmembrane region" description="Helical" evidence="7">
    <location>
        <begin position="20"/>
        <end position="45"/>
    </location>
</feature>
<evidence type="ECO:0000256" key="7">
    <source>
        <dbReference type="RuleBase" id="RU363032"/>
    </source>
</evidence>
<proteinExistence type="inferred from homology"/>
<keyword evidence="10" id="KW-1185">Reference proteome</keyword>
<evidence type="ECO:0000256" key="4">
    <source>
        <dbReference type="ARBA" id="ARBA00022692"/>
    </source>
</evidence>
<comment type="subcellular location">
    <subcellularLocation>
        <location evidence="1 7">Cell membrane</location>
        <topology evidence="1 7">Multi-pass membrane protein</topology>
    </subcellularLocation>
</comment>
<dbReference type="PROSITE" id="PS50928">
    <property type="entry name" value="ABC_TM1"/>
    <property type="match status" value="1"/>
</dbReference>
<keyword evidence="3" id="KW-1003">Cell membrane</keyword>
<dbReference type="InterPro" id="IPR035906">
    <property type="entry name" value="MetI-like_sf"/>
</dbReference>
<evidence type="ECO:0000256" key="3">
    <source>
        <dbReference type="ARBA" id="ARBA00022475"/>
    </source>
</evidence>
<evidence type="ECO:0000256" key="6">
    <source>
        <dbReference type="ARBA" id="ARBA00023136"/>
    </source>
</evidence>
<feature type="transmembrane region" description="Helical" evidence="7">
    <location>
        <begin position="81"/>
        <end position="100"/>
    </location>
</feature>
<dbReference type="InterPro" id="IPR000515">
    <property type="entry name" value="MetI-like"/>
</dbReference>
<dbReference type="Proteomes" id="UP000184245">
    <property type="component" value="Unassembled WGS sequence"/>
</dbReference>
<keyword evidence="4 7" id="KW-0812">Transmembrane</keyword>
<keyword evidence="6 7" id="KW-0472">Membrane</keyword>
<dbReference type="EMBL" id="FQVI01000022">
    <property type="protein sequence ID" value="SHF34339.1"/>
    <property type="molecule type" value="Genomic_DNA"/>
</dbReference>
<evidence type="ECO:0000256" key="5">
    <source>
        <dbReference type="ARBA" id="ARBA00022989"/>
    </source>
</evidence>
<feature type="transmembrane region" description="Helical" evidence="7">
    <location>
        <begin position="112"/>
        <end position="133"/>
    </location>
</feature>
<feature type="transmembrane region" description="Helical" evidence="7">
    <location>
        <begin position="239"/>
        <end position="260"/>
    </location>
</feature>
<evidence type="ECO:0000259" key="8">
    <source>
        <dbReference type="PROSITE" id="PS50928"/>
    </source>
</evidence>
<evidence type="ECO:0000313" key="9">
    <source>
        <dbReference type="EMBL" id="SHF34339.1"/>
    </source>
</evidence>
<dbReference type="GO" id="GO:0055085">
    <property type="term" value="P:transmembrane transport"/>
    <property type="evidence" value="ECO:0007669"/>
    <property type="project" value="InterPro"/>
</dbReference>
<keyword evidence="5 7" id="KW-1133">Transmembrane helix</keyword>
<comment type="similarity">
    <text evidence="7">Belongs to the binding-protein-dependent transport system permease family.</text>
</comment>
<keyword evidence="2 7" id="KW-0813">Transport</keyword>
<dbReference type="SUPFAM" id="SSF161098">
    <property type="entry name" value="MetI-like"/>
    <property type="match status" value="1"/>
</dbReference>
<sequence>MKRMVDNKKFNRQMPAYKLICPAMLVIFALNIYPLLNTFVISFQWKNMLDASKNGFAGLEQYISVLTNSEFWNSVKVTGQFVIMSLTIQSFFGMLIALLLNQNFKGRRFVRGAILAPWAVPTLVNAVLWGWMLNANYGLINRLLMQWGRISEPVAWLGDAKIAMIMIVLADTWRMLPLTVLMFLSGLQSVSAVSLEAGKIDGANVFQRFFHIILPQMKPIILVVLIMRTTQTMKVFDIVYMLTNGGPANGTMVISFYTYYTTFKSLNFGLGATLSIVIAGIIFLITLLYLRILKEA</sequence>
<dbReference type="PANTHER" id="PTHR43005:SF1">
    <property type="entry name" value="SPERMIDINE_PUTRESCINE TRANSPORT SYSTEM PERMEASE PROTEIN"/>
    <property type="match status" value="1"/>
</dbReference>
<name>A0A1M5AVR4_9CLOT</name>
<feature type="transmembrane region" description="Helical" evidence="7">
    <location>
        <begin position="266"/>
        <end position="290"/>
    </location>
</feature>